<dbReference type="SUPFAM" id="SSF88723">
    <property type="entry name" value="PIN domain-like"/>
    <property type="match status" value="1"/>
</dbReference>
<dbReference type="EMBL" id="CP009149">
    <property type="protein sequence ID" value="AIJ06366.1"/>
    <property type="molecule type" value="Genomic_DNA"/>
</dbReference>
<dbReference type="HOGENOM" id="CLU_134210_2_0_2"/>
<dbReference type="PANTHER" id="PTHR39677:SF4">
    <property type="entry name" value="RIBONUCLEASE VAPC6"/>
    <property type="match status" value="1"/>
</dbReference>
<dbReference type="InterPro" id="IPR029060">
    <property type="entry name" value="PIN-like_dom_sf"/>
</dbReference>
<evidence type="ECO:0000259" key="1">
    <source>
        <dbReference type="SMART" id="SM00670"/>
    </source>
</evidence>
<dbReference type="SMART" id="SM00670">
    <property type="entry name" value="PINc"/>
    <property type="match status" value="1"/>
</dbReference>
<proteinExistence type="predicted"/>
<evidence type="ECO:0000313" key="3">
    <source>
        <dbReference type="Proteomes" id="UP000028781"/>
    </source>
</evidence>
<dbReference type="Pfam" id="PF01850">
    <property type="entry name" value="PIN"/>
    <property type="match status" value="1"/>
</dbReference>
<accession>A0A076LDR2</accession>
<reference evidence="2 3" key="1">
    <citation type="journal article" date="2015" name="Int. J. Syst. Evol. Microbiol.">
        <title>M ethanocaldococcus bathoardescens sp. nov., a hyperthermophilic methanogen isolated from a volcanically active deep-sea hydrothermal vent.</title>
        <authorList>
            <person name="Stewart L.C."/>
            <person name="Jung J.H."/>
            <person name="Kim Y.T."/>
            <person name="Kwon S.W."/>
            <person name="Park C.S."/>
            <person name="Holden J.F."/>
        </authorList>
    </citation>
    <scope>NUCLEOTIDE SEQUENCE [LARGE SCALE GENOMIC DNA]</scope>
    <source>
        <strain evidence="2 3">JH146</strain>
    </source>
</reference>
<dbReference type="STRING" id="1301915.JH146_1524"/>
<protein>
    <recommendedName>
        <fullName evidence="1">PIN domain-containing protein</fullName>
    </recommendedName>
</protein>
<dbReference type="KEGG" id="mjh:JH146_1524"/>
<keyword evidence="3" id="KW-1185">Reference proteome</keyword>
<evidence type="ECO:0000313" key="2">
    <source>
        <dbReference type="EMBL" id="AIJ06366.1"/>
    </source>
</evidence>
<dbReference type="PANTHER" id="PTHR39677">
    <property type="entry name" value="RIBONUCLEASE VAPC6"/>
    <property type="match status" value="1"/>
</dbReference>
<dbReference type="OrthoDB" id="93300at2157"/>
<name>A0A076LDR2_9EURY</name>
<organism evidence="2 3">
    <name type="scientific">Methanocaldococcus bathoardescens</name>
    <dbReference type="NCBI Taxonomy" id="1301915"/>
    <lineage>
        <taxon>Archaea</taxon>
        <taxon>Methanobacteriati</taxon>
        <taxon>Methanobacteriota</taxon>
        <taxon>Methanomada group</taxon>
        <taxon>Methanococci</taxon>
        <taxon>Methanococcales</taxon>
        <taxon>Methanocaldococcaceae</taxon>
        <taxon>Methanocaldococcus</taxon>
    </lineage>
</organism>
<dbReference type="Proteomes" id="UP000028781">
    <property type="component" value="Chromosome"/>
</dbReference>
<dbReference type="CDD" id="cd18677">
    <property type="entry name" value="PIN_MjVapC2-VapC6_like"/>
    <property type="match status" value="1"/>
</dbReference>
<gene>
    <name evidence="2" type="ORF">JH146_1524</name>
</gene>
<feature type="domain" description="PIN" evidence="1">
    <location>
        <begin position="4"/>
        <end position="132"/>
    </location>
</feature>
<dbReference type="AlphaFoldDB" id="A0A076LDR2"/>
<dbReference type="InterPro" id="IPR002716">
    <property type="entry name" value="PIN_dom"/>
</dbReference>
<dbReference type="RefSeq" id="WP_048202445.1">
    <property type="nucleotide sequence ID" value="NZ_CP009149.1"/>
</dbReference>
<sequence>MGTIKAFVNSNVIINHFSGNVNILELLEKYELYINPIVFSEVLMVYLKLITNEKSYTLKHKPELILNKKEELKLLDDLFSLLKTLPINEDIQEIAYNLIICYGLLPNDALILATCKYHKIKNLITLDTDFKKIADKESIKIINPK</sequence>
<dbReference type="Gene3D" id="3.40.50.1010">
    <property type="entry name" value="5'-nuclease"/>
    <property type="match status" value="1"/>
</dbReference>
<dbReference type="GeneID" id="24892156"/>